<evidence type="ECO:0000256" key="1">
    <source>
        <dbReference type="SAM" id="MobiDB-lite"/>
    </source>
</evidence>
<proteinExistence type="predicted"/>
<gene>
    <name evidence="2" type="ORF">TsocGM_20245</name>
</gene>
<dbReference type="EMBL" id="RYZH01000048">
    <property type="protein sequence ID" value="RUL84609.1"/>
    <property type="molecule type" value="Genomic_DNA"/>
</dbReference>
<dbReference type="RefSeq" id="WP_126727282.1">
    <property type="nucleotide sequence ID" value="NZ_RYZH01000048.1"/>
</dbReference>
<reference evidence="2 3" key="2">
    <citation type="submission" date="2019-01" db="EMBL/GenBank/DDBJ databases">
        <title>Tautonia sociabilis, a novel thermotolerant planctomycete of Isosphaeraceae family, isolated from a 4000 m deep subterranean habitat.</title>
        <authorList>
            <person name="Kovaleva O.L."/>
            <person name="Elcheninov A.G."/>
            <person name="Van Heerden E."/>
            <person name="Toshchakov S.V."/>
            <person name="Novikov A."/>
            <person name="Bonch-Osmolovskaya E.A."/>
            <person name="Kublanov I.V."/>
        </authorList>
    </citation>
    <scope>NUCLEOTIDE SEQUENCE [LARGE SCALE GENOMIC DNA]</scope>
    <source>
        <strain evidence="2 3">GM2012</strain>
    </source>
</reference>
<accession>A0A432MF73</accession>
<sequence>MAIPYEDDDLEPFLSEVGDETLPPRWRLGSLLYLEARETFLSPEHRAALEAARTRICQALAAEARPTEVCREAGRTESPPTQGRLFPADPEP</sequence>
<name>A0A432MF73_9BACT</name>
<comment type="caution">
    <text evidence="2">The sequence shown here is derived from an EMBL/GenBank/DDBJ whole genome shotgun (WGS) entry which is preliminary data.</text>
</comment>
<organism evidence="2 3">
    <name type="scientific">Tautonia sociabilis</name>
    <dbReference type="NCBI Taxonomy" id="2080755"/>
    <lineage>
        <taxon>Bacteria</taxon>
        <taxon>Pseudomonadati</taxon>
        <taxon>Planctomycetota</taxon>
        <taxon>Planctomycetia</taxon>
        <taxon>Isosphaerales</taxon>
        <taxon>Isosphaeraceae</taxon>
        <taxon>Tautonia</taxon>
    </lineage>
</organism>
<dbReference type="AlphaFoldDB" id="A0A432MF73"/>
<protein>
    <submittedName>
        <fullName evidence="2">Uncharacterized protein</fullName>
    </submittedName>
</protein>
<evidence type="ECO:0000313" key="2">
    <source>
        <dbReference type="EMBL" id="RUL84609.1"/>
    </source>
</evidence>
<feature type="region of interest" description="Disordered" evidence="1">
    <location>
        <begin position="68"/>
        <end position="92"/>
    </location>
</feature>
<dbReference type="Proteomes" id="UP000280296">
    <property type="component" value="Unassembled WGS sequence"/>
</dbReference>
<evidence type="ECO:0000313" key="3">
    <source>
        <dbReference type="Proteomes" id="UP000280296"/>
    </source>
</evidence>
<keyword evidence="3" id="KW-1185">Reference proteome</keyword>
<reference evidence="2 3" key="1">
    <citation type="submission" date="2018-12" db="EMBL/GenBank/DDBJ databases">
        <authorList>
            <person name="Toschakov S.V."/>
        </authorList>
    </citation>
    <scope>NUCLEOTIDE SEQUENCE [LARGE SCALE GENOMIC DNA]</scope>
    <source>
        <strain evidence="2 3">GM2012</strain>
    </source>
</reference>